<evidence type="ECO:0000256" key="3">
    <source>
        <dbReference type="ARBA" id="ARBA00023082"/>
    </source>
</evidence>
<dbReference type="SUPFAM" id="SSF88659">
    <property type="entry name" value="Sigma3 and sigma4 domains of RNA polymerase sigma factors"/>
    <property type="match status" value="1"/>
</dbReference>
<proteinExistence type="inferred from homology"/>
<dbReference type="Proteomes" id="UP000547674">
    <property type="component" value="Unassembled WGS sequence"/>
</dbReference>
<evidence type="ECO:0000259" key="6">
    <source>
        <dbReference type="Pfam" id="PF08281"/>
    </source>
</evidence>
<dbReference type="InterPro" id="IPR014284">
    <property type="entry name" value="RNA_pol_sigma-70_dom"/>
</dbReference>
<feature type="domain" description="RNA polymerase sigma-70 region 2" evidence="5">
    <location>
        <begin position="26"/>
        <end position="92"/>
    </location>
</feature>
<dbReference type="Pfam" id="PF08281">
    <property type="entry name" value="Sigma70_r4_2"/>
    <property type="match status" value="1"/>
</dbReference>
<organism evidence="7 8">
    <name type="scientific">Eiseniibacteriota bacterium</name>
    <dbReference type="NCBI Taxonomy" id="2212470"/>
    <lineage>
        <taxon>Bacteria</taxon>
        <taxon>Candidatus Eiseniibacteriota</taxon>
    </lineage>
</organism>
<evidence type="ECO:0000256" key="1">
    <source>
        <dbReference type="ARBA" id="ARBA00010641"/>
    </source>
</evidence>
<dbReference type="AlphaFoldDB" id="A0A7Y2E942"/>
<feature type="domain" description="RNA polymerase sigma factor 70 region 4 type 2" evidence="6">
    <location>
        <begin position="127"/>
        <end position="177"/>
    </location>
</feature>
<dbReference type="Gene3D" id="1.10.1740.10">
    <property type="match status" value="1"/>
</dbReference>
<dbReference type="GO" id="GO:0006352">
    <property type="term" value="P:DNA-templated transcription initiation"/>
    <property type="evidence" value="ECO:0007669"/>
    <property type="project" value="InterPro"/>
</dbReference>
<evidence type="ECO:0000256" key="2">
    <source>
        <dbReference type="ARBA" id="ARBA00023015"/>
    </source>
</evidence>
<dbReference type="InterPro" id="IPR013324">
    <property type="entry name" value="RNA_pol_sigma_r3/r4-like"/>
</dbReference>
<keyword evidence="3" id="KW-0731">Sigma factor</keyword>
<dbReference type="InterPro" id="IPR036388">
    <property type="entry name" value="WH-like_DNA-bd_sf"/>
</dbReference>
<dbReference type="NCBIfam" id="TIGR02937">
    <property type="entry name" value="sigma70-ECF"/>
    <property type="match status" value="1"/>
</dbReference>
<dbReference type="InterPro" id="IPR007627">
    <property type="entry name" value="RNA_pol_sigma70_r2"/>
</dbReference>
<dbReference type="GO" id="GO:0003677">
    <property type="term" value="F:DNA binding"/>
    <property type="evidence" value="ECO:0007669"/>
    <property type="project" value="InterPro"/>
</dbReference>
<evidence type="ECO:0000256" key="4">
    <source>
        <dbReference type="ARBA" id="ARBA00023163"/>
    </source>
</evidence>
<evidence type="ECO:0000259" key="5">
    <source>
        <dbReference type="Pfam" id="PF04542"/>
    </source>
</evidence>
<dbReference type="CDD" id="cd06171">
    <property type="entry name" value="Sigma70_r4"/>
    <property type="match status" value="1"/>
</dbReference>
<comment type="caution">
    <text evidence="7">The sequence shown here is derived from an EMBL/GenBank/DDBJ whole genome shotgun (WGS) entry which is preliminary data.</text>
</comment>
<name>A0A7Y2E942_UNCEI</name>
<keyword evidence="4" id="KW-0804">Transcription</keyword>
<dbReference type="PANTHER" id="PTHR43133">
    <property type="entry name" value="RNA POLYMERASE ECF-TYPE SIGMA FACTO"/>
    <property type="match status" value="1"/>
</dbReference>
<dbReference type="EMBL" id="JABDJR010000485">
    <property type="protein sequence ID" value="NNF07486.1"/>
    <property type="molecule type" value="Genomic_DNA"/>
</dbReference>
<reference evidence="7 8" key="1">
    <citation type="submission" date="2020-03" db="EMBL/GenBank/DDBJ databases">
        <title>Metabolic flexibility allows generalist bacteria to become dominant in a frequently disturbed ecosystem.</title>
        <authorList>
            <person name="Chen Y.-J."/>
            <person name="Leung P.M."/>
            <person name="Bay S.K."/>
            <person name="Hugenholtz P."/>
            <person name="Kessler A.J."/>
            <person name="Shelley G."/>
            <person name="Waite D.W."/>
            <person name="Cook P.L."/>
            <person name="Greening C."/>
        </authorList>
    </citation>
    <scope>NUCLEOTIDE SEQUENCE [LARGE SCALE GENOMIC DNA]</scope>
    <source>
        <strain evidence="7">SS_bin_28</strain>
    </source>
</reference>
<dbReference type="Gene3D" id="1.10.10.10">
    <property type="entry name" value="Winged helix-like DNA-binding domain superfamily/Winged helix DNA-binding domain"/>
    <property type="match status" value="1"/>
</dbReference>
<protein>
    <submittedName>
        <fullName evidence="7">Sigma-70 family RNA polymerase sigma factor</fullName>
    </submittedName>
</protein>
<evidence type="ECO:0000313" key="8">
    <source>
        <dbReference type="Proteomes" id="UP000547674"/>
    </source>
</evidence>
<dbReference type="InterPro" id="IPR013249">
    <property type="entry name" value="RNA_pol_sigma70_r4_t2"/>
</dbReference>
<dbReference type="SUPFAM" id="SSF88946">
    <property type="entry name" value="Sigma2 domain of RNA polymerase sigma factors"/>
    <property type="match status" value="1"/>
</dbReference>
<accession>A0A7Y2E942</accession>
<comment type="similarity">
    <text evidence="1">Belongs to the sigma-70 factor family. ECF subfamily.</text>
</comment>
<sequence length="191" mass="22006">MQESDQDLVERAKLAASGDTRAFDELVRRHQEKVLANCRYLSGSEHDAQDLAQEVFVKVYFGLKKFEARSQFGTWVQRIKINHCLNFLRGNKNVSKVDIQDPVTQMDPQTHLSPKAEKDLHTQDQRAQIQTILDEMPDTLRLPLIMRDLDELSYQEIADSLGIGLSATKMRIKRAREEFRERYDSGTKVGV</sequence>
<dbReference type="InterPro" id="IPR039425">
    <property type="entry name" value="RNA_pol_sigma-70-like"/>
</dbReference>
<dbReference type="InterPro" id="IPR013325">
    <property type="entry name" value="RNA_pol_sigma_r2"/>
</dbReference>
<evidence type="ECO:0000313" key="7">
    <source>
        <dbReference type="EMBL" id="NNF07486.1"/>
    </source>
</evidence>
<keyword evidence="2" id="KW-0805">Transcription regulation</keyword>
<dbReference type="PANTHER" id="PTHR43133:SF53">
    <property type="entry name" value="ECF RNA POLYMERASE SIGMA-E FACTOR"/>
    <property type="match status" value="1"/>
</dbReference>
<dbReference type="GO" id="GO:0016987">
    <property type="term" value="F:sigma factor activity"/>
    <property type="evidence" value="ECO:0007669"/>
    <property type="project" value="UniProtKB-KW"/>
</dbReference>
<dbReference type="Pfam" id="PF04542">
    <property type="entry name" value="Sigma70_r2"/>
    <property type="match status" value="1"/>
</dbReference>
<gene>
    <name evidence="7" type="ORF">HKN21_12060</name>
</gene>